<comment type="similarity">
    <text evidence="1">Belongs to the asteroid family.</text>
</comment>
<keyword evidence="3" id="KW-1185">Reference proteome</keyword>
<evidence type="ECO:0000256" key="1">
    <source>
        <dbReference type="ARBA" id="ARBA00007398"/>
    </source>
</evidence>
<evidence type="ECO:0000313" key="2">
    <source>
        <dbReference type="EMBL" id="KAK2718350.1"/>
    </source>
</evidence>
<dbReference type="EMBL" id="JAVRJZ010000009">
    <property type="protein sequence ID" value="KAK2718350.1"/>
    <property type="molecule type" value="Genomic_DNA"/>
</dbReference>
<dbReference type="Proteomes" id="UP001187531">
    <property type="component" value="Unassembled WGS sequence"/>
</dbReference>
<dbReference type="InterPro" id="IPR026832">
    <property type="entry name" value="Asteroid"/>
</dbReference>
<comment type="caution">
    <text evidence="2">The sequence shown here is derived from an EMBL/GenBank/DDBJ whole genome shotgun (WGS) entry which is preliminary data.</text>
</comment>
<accession>A0AA88LE94</accession>
<protein>
    <recommendedName>
        <fullName evidence="4">Protein asteroid</fullName>
    </recommendedName>
</protein>
<evidence type="ECO:0008006" key="4">
    <source>
        <dbReference type="Google" id="ProtNLM"/>
    </source>
</evidence>
<dbReference type="PANTHER" id="PTHR15665">
    <property type="entry name" value="ASTEROID PROTEIN"/>
    <property type="match status" value="1"/>
</dbReference>
<dbReference type="InterPro" id="IPR029060">
    <property type="entry name" value="PIN-like_dom_sf"/>
</dbReference>
<dbReference type="Gene3D" id="3.40.50.1010">
    <property type="entry name" value="5'-nuclease"/>
    <property type="match status" value="1"/>
</dbReference>
<dbReference type="AlphaFoldDB" id="A0AA88LE94"/>
<gene>
    <name evidence="2" type="ORF">QYM36_005605</name>
</gene>
<organism evidence="2 3">
    <name type="scientific">Artemia franciscana</name>
    <name type="common">Brine shrimp</name>
    <name type="synonym">Artemia sanfranciscana</name>
    <dbReference type="NCBI Taxonomy" id="6661"/>
    <lineage>
        <taxon>Eukaryota</taxon>
        <taxon>Metazoa</taxon>
        <taxon>Ecdysozoa</taxon>
        <taxon>Arthropoda</taxon>
        <taxon>Crustacea</taxon>
        <taxon>Branchiopoda</taxon>
        <taxon>Anostraca</taxon>
        <taxon>Artemiidae</taxon>
        <taxon>Artemia</taxon>
    </lineage>
</organism>
<reference evidence="2" key="1">
    <citation type="submission" date="2023-07" db="EMBL/GenBank/DDBJ databases">
        <title>Chromosome-level genome assembly of Artemia franciscana.</title>
        <authorList>
            <person name="Jo E."/>
        </authorList>
    </citation>
    <scope>NUCLEOTIDE SEQUENCE</scope>
    <source>
        <tissue evidence="2">Whole body</tissue>
    </source>
</reference>
<name>A0AA88LE94_ARTSF</name>
<proteinExistence type="inferred from homology"/>
<sequence>MGISGLFSFVERRFMINHKLQSSILVVDGLNLAYSIYKDSPGMGQEFGGNYDTLYHKYMNFNTMLKQCNITPIIIFEGGIEADSGRRRLKRNNRLYKLSACSNYDPLKEDKWQKSNSFPLFAKDVFMRACKKCNFKIIQSDHESHEEMAELAKRLNCPILSNDSIFIIFGTNLIPFKYLESPEKVKHFRESSLRCKMVSIDRFLEDLCIKRSQLPFLAILLKDEYIDSTAFKKLFNLEQPFYFQKKLDIIRRWLTHHHNNTAIEKIMYCVKHEKRDQARRLLQYPSKTTMELTYTQVMEEPERIFCESSNALALPNKGNILPPWFVSALRQYQFPSWVLRIPFFHEIVYFPQVEAEDQTYSLLAAMDIVKAFAAIVLSNDYPKISLESTLSKVIDVILEIRVGSELKEMTISFSESDVVSLPNLKDMPDLPTGIRKQFLHQVLKLNDNDLEVVAQFPDEVQIFMCSIIYCYCRANQASFKIHGLVLMVVLLKIIETSYTNTEDNIERNRVAILSEQSIENNPSSNIKDLWNNIDIEDCISAFKILPELHRFQLDIVTKGQGKGYILSESQSPSTYNIKIVHNYSEFQMVLFFTMYLNRLLLCPYEDTNSILYFNSSLLYSLTSHITANERWLDGLLGCKSLHKLLQKVDNLFSLLKQDKHGNPTPQQVKEEGAYPIVDDPGSDEIDVITDTIAYI</sequence>
<evidence type="ECO:0000313" key="3">
    <source>
        <dbReference type="Proteomes" id="UP001187531"/>
    </source>
</evidence>
<dbReference type="PANTHER" id="PTHR15665:SF1">
    <property type="entry name" value="PROTEIN ASTEROID HOMOLOG 1"/>
    <property type="match status" value="1"/>
</dbReference>
<dbReference type="SUPFAM" id="SSF88723">
    <property type="entry name" value="PIN domain-like"/>
    <property type="match status" value="1"/>
</dbReference>